<dbReference type="InterPro" id="IPR051681">
    <property type="entry name" value="Ser/Thr_Kinases-Pseudokinases"/>
</dbReference>
<dbReference type="InterPro" id="IPR000719">
    <property type="entry name" value="Prot_kinase_dom"/>
</dbReference>
<dbReference type="PROSITE" id="PS50011">
    <property type="entry name" value="PROTEIN_KINASE_DOM"/>
    <property type="match status" value="1"/>
</dbReference>
<evidence type="ECO:0000256" key="3">
    <source>
        <dbReference type="ARBA" id="ARBA00022741"/>
    </source>
</evidence>
<dbReference type="OMA" id="THAKIPY"/>
<dbReference type="PROSITE" id="PS00108">
    <property type="entry name" value="PROTEIN_KINASE_ST"/>
    <property type="match status" value="1"/>
</dbReference>
<dbReference type="GO" id="GO:0004674">
    <property type="term" value="F:protein serine/threonine kinase activity"/>
    <property type="evidence" value="ECO:0007669"/>
    <property type="project" value="UniProtKB-KW"/>
</dbReference>
<dbReference type="GO" id="GO:0005524">
    <property type="term" value="F:ATP binding"/>
    <property type="evidence" value="ECO:0007669"/>
    <property type="project" value="UniProtKB-UniRule"/>
</dbReference>
<evidence type="ECO:0000256" key="8">
    <source>
        <dbReference type="SAM" id="Phobius"/>
    </source>
</evidence>
<dbReference type="PANTHER" id="PTHR44329">
    <property type="entry name" value="SERINE/THREONINE-PROTEIN KINASE TNNI3K-RELATED"/>
    <property type="match status" value="1"/>
</dbReference>
<dbReference type="Gene3D" id="1.10.510.10">
    <property type="entry name" value="Transferase(Phosphotransferase) domain 1"/>
    <property type="match status" value="1"/>
</dbReference>
<dbReference type="InterPro" id="IPR008271">
    <property type="entry name" value="Ser/Thr_kinase_AS"/>
</dbReference>
<protein>
    <recommendedName>
        <fullName evidence="9">Protein kinase domain-containing protein</fullName>
    </recommendedName>
</protein>
<feature type="region of interest" description="Disordered" evidence="7">
    <location>
        <begin position="563"/>
        <end position="585"/>
    </location>
</feature>
<keyword evidence="2" id="KW-0808">Transferase</keyword>
<keyword evidence="4" id="KW-0418">Kinase</keyword>
<dbReference type="InterPro" id="IPR001245">
    <property type="entry name" value="Ser-Thr/Tyr_kinase_cat_dom"/>
</dbReference>
<keyword evidence="8" id="KW-0472">Membrane</keyword>
<evidence type="ECO:0000256" key="4">
    <source>
        <dbReference type="ARBA" id="ARBA00022777"/>
    </source>
</evidence>
<keyword evidence="8" id="KW-0812">Transmembrane</keyword>
<accession>A0A6A5C6B2</accession>
<gene>
    <name evidence="10" type="ORF">FDP41_012620</name>
</gene>
<proteinExistence type="predicted"/>
<sequence length="585" mass="66443">MSDTQTSHLLPLNNSPFLQWGIISICISLTVSNFILFCCLIYILVRWQRSSSHVMIKKESLLWKRFLSCCCSACPGKRKKSQLRLIASPDERYPSQDGHHHQYYGRMDEEECIQNCGSNVLIQKSNNFSNSVFKHEQAMNDELDDLTTLSVVGMKKNDSTDQDSLNQHNSEETLIVPNSISISQNRPKHLEKIQPVEHPENLPYNDLSKELNDAIVKVSPQLRNMSVMSEELELIDQIGVGSSGIVYKAKYMGVLVAVKQCLICDLLEDPLKEYMKETQILSSIRHPNIVQFIGATIKPPFFYIVTEYCSRGSVDKIIKTSYSNVNDSNNRNDYLETKSKKFLSAKTPVTDSQLTRLSVDARTNQARPSILLNHHFKSGLSLRKKIKLLLDAANGLNMLKSKNIIHRDVKISNFLVTNDWTLKISDFGTAFHCLMNRQKRGTKAGTIEISAPEVLLDGHYSFKSDVYSFGICVYELIFEKEIYPNMNVYEIAHRVIHDELRPPLPTSQELREMFFADLTNLEYEVVKNVIMKLIVKCWSKIENDRPEWDEICSILRSCLSKLSKSSTSSSSSSGGGGQSELADDL</sequence>
<evidence type="ECO:0000259" key="9">
    <source>
        <dbReference type="PROSITE" id="PS50011"/>
    </source>
</evidence>
<feature type="domain" description="Protein kinase" evidence="9">
    <location>
        <begin position="232"/>
        <end position="559"/>
    </location>
</feature>
<keyword evidence="3 6" id="KW-0547">Nucleotide-binding</keyword>
<evidence type="ECO:0000256" key="6">
    <source>
        <dbReference type="PROSITE-ProRule" id="PRU10141"/>
    </source>
</evidence>
<dbReference type="InterPro" id="IPR011009">
    <property type="entry name" value="Kinase-like_dom_sf"/>
</dbReference>
<dbReference type="AlphaFoldDB" id="A0A6A5C6B2"/>
<dbReference type="GeneID" id="68119835"/>
<dbReference type="PROSITE" id="PS00107">
    <property type="entry name" value="PROTEIN_KINASE_ATP"/>
    <property type="match status" value="1"/>
</dbReference>
<dbReference type="Pfam" id="PF07714">
    <property type="entry name" value="PK_Tyr_Ser-Thr"/>
    <property type="match status" value="1"/>
</dbReference>
<keyword evidence="1" id="KW-0723">Serine/threonine-protein kinase</keyword>
<dbReference type="VEuPathDB" id="AmoebaDB:NF0061100"/>
<evidence type="ECO:0000313" key="10">
    <source>
        <dbReference type="EMBL" id="KAF0981360.1"/>
    </source>
</evidence>
<organism evidence="10 11">
    <name type="scientific">Naegleria fowleri</name>
    <name type="common">Brain eating amoeba</name>
    <dbReference type="NCBI Taxonomy" id="5763"/>
    <lineage>
        <taxon>Eukaryota</taxon>
        <taxon>Discoba</taxon>
        <taxon>Heterolobosea</taxon>
        <taxon>Tetramitia</taxon>
        <taxon>Eutetramitia</taxon>
        <taxon>Vahlkampfiidae</taxon>
        <taxon>Naegleria</taxon>
    </lineage>
</organism>
<evidence type="ECO:0000256" key="2">
    <source>
        <dbReference type="ARBA" id="ARBA00022679"/>
    </source>
</evidence>
<dbReference type="EMBL" id="VFQX01000015">
    <property type="protein sequence ID" value="KAF0981360.1"/>
    <property type="molecule type" value="Genomic_DNA"/>
</dbReference>
<evidence type="ECO:0000313" key="11">
    <source>
        <dbReference type="Proteomes" id="UP000444721"/>
    </source>
</evidence>
<dbReference type="VEuPathDB" id="AmoebaDB:NfTy_024410"/>
<dbReference type="InterPro" id="IPR017441">
    <property type="entry name" value="Protein_kinase_ATP_BS"/>
</dbReference>
<evidence type="ECO:0000256" key="5">
    <source>
        <dbReference type="ARBA" id="ARBA00022840"/>
    </source>
</evidence>
<evidence type="ECO:0000256" key="1">
    <source>
        <dbReference type="ARBA" id="ARBA00022527"/>
    </source>
</evidence>
<dbReference type="RefSeq" id="XP_044566073.1">
    <property type="nucleotide sequence ID" value="XM_044703160.1"/>
</dbReference>
<evidence type="ECO:0000256" key="7">
    <source>
        <dbReference type="SAM" id="MobiDB-lite"/>
    </source>
</evidence>
<keyword evidence="8" id="KW-1133">Transmembrane helix</keyword>
<dbReference type="OrthoDB" id="4062651at2759"/>
<comment type="caution">
    <text evidence="10">The sequence shown here is derived from an EMBL/GenBank/DDBJ whole genome shotgun (WGS) entry which is preliminary data.</text>
</comment>
<name>A0A6A5C6B2_NAEFO</name>
<dbReference type="VEuPathDB" id="AmoebaDB:FDP41_012620"/>
<dbReference type="PANTHER" id="PTHR44329:SF288">
    <property type="entry name" value="MITOGEN-ACTIVATED PROTEIN KINASE KINASE KINASE 20"/>
    <property type="match status" value="1"/>
</dbReference>
<keyword evidence="5 6" id="KW-0067">ATP-binding</keyword>
<dbReference type="SUPFAM" id="SSF56112">
    <property type="entry name" value="Protein kinase-like (PK-like)"/>
    <property type="match status" value="1"/>
</dbReference>
<dbReference type="SMART" id="SM00220">
    <property type="entry name" value="S_TKc"/>
    <property type="match status" value="1"/>
</dbReference>
<reference evidence="10 11" key="1">
    <citation type="journal article" date="2019" name="Sci. Rep.">
        <title>Nanopore sequencing improves the draft genome of the human pathogenic amoeba Naegleria fowleri.</title>
        <authorList>
            <person name="Liechti N."/>
            <person name="Schurch N."/>
            <person name="Bruggmann R."/>
            <person name="Wittwer M."/>
        </authorList>
    </citation>
    <scope>NUCLEOTIDE SEQUENCE [LARGE SCALE GENOMIC DNA]</scope>
    <source>
        <strain evidence="10 11">ATCC 30894</strain>
    </source>
</reference>
<feature type="transmembrane region" description="Helical" evidence="8">
    <location>
        <begin position="20"/>
        <end position="45"/>
    </location>
</feature>
<keyword evidence="11" id="KW-1185">Reference proteome</keyword>
<dbReference type="Proteomes" id="UP000444721">
    <property type="component" value="Unassembled WGS sequence"/>
</dbReference>
<feature type="binding site" evidence="6">
    <location>
        <position position="259"/>
    </location>
    <ligand>
        <name>ATP</name>
        <dbReference type="ChEBI" id="CHEBI:30616"/>
    </ligand>
</feature>
<dbReference type="Gene3D" id="3.30.200.20">
    <property type="entry name" value="Phosphorylase Kinase, domain 1"/>
    <property type="match status" value="1"/>
</dbReference>
<feature type="compositionally biased region" description="Low complexity" evidence="7">
    <location>
        <begin position="563"/>
        <end position="572"/>
    </location>
</feature>